<evidence type="ECO:0000256" key="5">
    <source>
        <dbReference type="ARBA" id="ARBA00022605"/>
    </source>
</evidence>
<evidence type="ECO:0000313" key="16">
    <source>
        <dbReference type="EMBL" id="SMG42447.1"/>
    </source>
</evidence>
<dbReference type="Gene3D" id="3.40.50.1380">
    <property type="entry name" value="Methylglyoxal synthase-like domain"/>
    <property type="match status" value="1"/>
</dbReference>
<dbReference type="PROSITE" id="PS51855">
    <property type="entry name" value="MGS"/>
    <property type="match status" value="1"/>
</dbReference>
<dbReference type="Gene3D" id="1.10.1030.10">
    <property type="entry name" value="Carbamoyl-phosphate synthetase, large subunit oligomerisation domain"/>
    <property type="match status" value="1"/>
</dbReference>
<evidence type="ECO:0000256" key="13">
    <source>
        <dbReference type="PROSITE-ProRule" id="PRU00409"/>
    </source>
</evidence>
<evidence type="ECO:0000256" key="9">
    <source>
        <dbReference type="ARBA" id="ARBA00022840"/>
    </source>
</evidence>
<dbReference type="SUPFAM" id="SSF52335">
    <property type="entry name" value="Methylglyoxal synthase-like"/>
    <property type="match status" value="1"/>
</dbReference>
<keyword evidence="8 13" id="KW-0547">Nucleotide-binding</keyword>
<dbReference type="PRINTS" id="PR00098">
    <property type="entry name" value="CPSASE"/>
</dbReference>
<dbReference type="Gene3D" id="3.30.1490.20">
    <property type="entry name" value="ATP-grasp fold, A domain"/>
    <property type="match status" value="2"/>
</dbReference>
<dbReference type="PANTHER" id="PTHR11405">
    <property type="entry name" value="CARBAMOYLTRANSFERASE FAMILY MEMBER"/>
    <property type="match status" value="1"/>
</dbReference>
<dbReference type="InterPro" id="IPR013815">
    <property type="entry name" value="ATP_grasp_subdomain_1"/>
</dbReference>
<dbReference type="STRING" id="561720.SAMN06275492_13116"/>
<name>A0A1X7KNZ2_9BACT</name>
<dbReference type="PROSITE" id="PS50975">
    <property type="entry name" value="ATP_GRASP"/>
    <property type="match status" value="2"/>
</dbReference>
<dbReference type="InterPro" id="IPR016185">
    <property type="entry name" value="PreATP-grasp_dom_sf"/>
</dbReference>
<dbReference type="InterPro" id="IPR005483">
    <property type="entry name" value="CPSase_dom"/>
</dbReference>
<feature type="domain" description="MGS-like" evidence="15">
    <location>
        <begin position="925"/>
        <end position="1042"/>
    </location>
</feature>
<keyword evidence="9 13" id="KW-0067">ATP-binding</keyword>
<dbReference type="SMART" id="SM00851">
    <property type="entry name" value="MGS"/>
    <property type="match status" value="1"/>
</dbReference>
<evidence type="ECO:0000256" key="7">
    <source>
        <dbReference type="ARBA" id="ARBA00022737"/>
    </source>
</evidence>
<dbReference type="Gene3D" id="3.40.50.20">
    <property type="match status" value="2"/>
</dbReference>
<dbReference type="GO" id="GO:0005737">
    <property type="term" value="C:cytoplasm"/>
    <property type="evidence" value="ECO:0007669"/>
    <property type="project" value="TreeGrafter"/>
</dbReference>
<protein>
    <submittedName>
        <fullName evidence="16">Carbamoyl-phosphate synthase large subunit</fullName>
    </submittedName>
</protein>
<dbReference type="PROSITE" id="PS00867">
    <property type="entry name" value="CPSASE_2"/>
    <property type="match status" value="2"/>
</dbReference>
<dbReference type="Pfam" id="PF02142">
    <property type="entry name" value="MGS"/>
    <property type="match status" value="1"/>
</dbReference>
<comment type="similarity">
    <text evidence="2">Belongs to the CarB family.</text>
</comment>
<dbReference type="InterPro" id="IPR005479">
    <property type="entry name" value="CPAse_ATP-bd"/>
</dbReference>
<dbReference type="PROSITE" id="PS00866">
    <property type="entry name" value="CPSASE_1"/>
    <property type="match status" value="1"/>
</dbReference>
<dbReference type="FunFam" id="3.40.50.20:FF:000001">
    <property type="entry name" value="Carbamoyl-phosphate synthase large chain"/>
    <property type="match status" value="2"/>
</dbReference>
<keyword evidence="3" id="KW-0055">Arginine biosynthesis</keyword>
<evidence type="ECO:0000256" key="3">
    <source>
        <dbReference type="ARBA" id="ARBA00022571"/>
    </source>
</evidence>
<feature type="domain" description="ATP-grasp" evidence="14">
    <location>
        <begin position="130"/>
        <end position="324"/>
    </location>
</feature>
<keyword evidence="10" id="KW-0464">Manganese</keyword>
<reference evidence="17" key="1">
    <citation type="submission" date="2017-04" db="EMBL/GenBank/DDBJ databases">
        <authorList>
            <person name="Varghese N."/>
            <person name="Submissions S."/>
        </authorList>
    </citation>
    <scope>NUCLEOTIDE SEQUENCE [LARGE SCALE GENOMIC DNA]</scope>
    <source>
        <strain evidence="17">USBA 82</strain>
    </source>
</reference>
<evidence type="ECO:0000256" key="6">
    <source>
        <dbReference type="ARBA" id="ARBA00022723"/>
    </source>
</evidence>
<dbReference type="InterPro" id="IPR058047">
    <property type="entry name" value="CPSase_preATP-grasp"/>
</dbReference>
<organism evidence="16 17">
    <name type="scientific">Dethiosulfovibrio salsuginis</name>
    <dbReference type="NCBI Taxonomy" id="561720"/>
    <lineage>
        <taxon>Bacteria</taxon>
        <taxon>Thermotogati</taxon>
        <taxon>Synergistota</taxon>
        <taxon>Synergistia</taxon>
        <taxon>Synergistales</taxon>
        <taxon>Dethiosulfovibrionaceae</taxon>
        <taxon>Dethiosulfovibrio</taxon>
    </lineage>
</organism>
<evidence type="ECO:0000256" key="4">
    <source>
        <dbReference type="ARBA" id="ARBA00022598"/>
    </source>
</evidence>
<dbReference type="InterPro" id="IPR006275">
    <property type="entry name" value="CPSase_lsu"/>
</dbReference>
<dbReference type="Gene3D" id="3.30.470.20">
    <property type="entry name" value="ATP-grasp fold, B domain"/>
    <property type="match status" value="2"/>
</dbReference>
<evidence type="ECO:0000259" key="14">
    <source>
        <dbReference type="PROSITE" id="PS50975"/>
    </source>
</evidence>
<dbReference type="SUPFAM" id="SSF52440">
    <property type="entry name" value="PreATP-grasp domain"/>
    <property type="match status" value="2"/>
</dbReference>
<dbReference type="InterPro" id="IPR036897">
    <property type="entry name" value="CarbamoylP_synth_lsu_oligo_sf"/>
</dbReference>
<keyword evidence="4" id="KW-0436">Ligase</keyword>
<dbReference type="Proteomes" id="UP000193355">
    <property type="component" value="Unassembled WGS sequence"/>
</dbReference>
<keyword evidence="7" id="KW-0677">Repeat</keyword>
<dbReference type="GO" id="GO:0006526">
    <property type="term" value="P:L-arginine biosynthetic process"/>
    <property type="evidence" value="ECO:0007669"/>
    <property type="project" value="UniProtKB-KW"/>
</dbReference>
<dbReference type="NCBIfam" id="NF003671">
    <property type="entry name" value="PRK05294.1"/>
    <property type="match status" value="1"/>
</dbReference>
<dbReference type="Pfam" id="PF02786">
    <property type="entry name" value="CPSase_L_D2"/>
    <property type="match status" value="2"/>
</dbReference>
<feature type="domain" description="ATP-grasp" evidence="14">
    <location>
        <begin position="667"/>
        <end position="857"/>
    </location>
</feature>
<dbReference type="SUPFAM" id="SSF56059">
    <property type="entry name" value="Glutathione synthetase ATP-binding domain-like"/>
    <property type="match status" value="2"/>
</dbReference>
<evidence type="ECO:0000256" key="10">
    <source>
        <dbReference type="ARBA" id="ARBA00023211"/>
    </source>
</evidence>
<dbReference type="FunFam" id="3.30.470.20:FF:000026">
    <property type="entry name" value="Carbamoyl-phosphate synthase large chain"/>
    <property type="match status" value="2"/>
</dbReference>
<evidence type="ECO:0000313" key="17">
    <source>
        <dbReference type="Proteomes" id="UP000193355"/>
    </source>
</evidence>
<accession>A0A1X7KNZ2</accession>
<evidence type="ECO:0000256" key="12">
    <source>
        <dbReference type="ARBA" id="ARBA00048816"/>
    </source>
</evidence>
<dbReference type="Pfam" id="PF25596">
    <property type="entry name" value="CPSase_L_D1"/>
    <property type="match status" value="2"/>
</dbReference>
<keyword evidence="5" id="KW-0028">Amino-acid biosynthesis</keyword>
<dbReference type="NCBIfam" id="NF009455">
    <property type="entry name" value="PRK12815.1"/>
    <property type="match status" value="1"/>
</dbReference>
<evidence type="ECO:0000256" key="2">
    <source>
        <dbReference type="ARBA" id="ARBA00009799"/>
    </source>
</evidence>
<dbReference type="InterPro" id="IPR011761">
    <property type="entry name" value="ATP-grasp"/>
</dbReference>
<keyword evidence="6" id="KW-0479">Metal-binding</keyword>
<dbReference type="Pfam" id="PF02787">
    <property type="entry name" value="CPSase_L_D3"/>
    <property type="match status" value="1"/>
</dbReference>
<evidence type="ECO:0000259" key="15">
    <source>
        <dbReference type="PROSITE" id="PS51855"/>
    </source>
</evidence>
<comment type="catalytic activity">
    <reaction evidence="12">
        <text>hydrogencarbonate + L-glutamine + 2 ATP + H2O = carbamoyl phosphate + L-glutamate + 2 ADP + phosphate + 2 H(+)</text>
        <dbReference type="Rhea" id="RHEA:18633"/>
        <dbReference type="ChEBI" id="CHEBI:15377"/>
        <dbReference type="ChEBI" id="CHEBI:15378"/>
        <dbReference type="ChEBI" id="CHEBI:17544"/>
        <dbReference type="ChEBI" id="CHEBI:29985"/>
        <dbReference type="ChEBI" id="CHEBI:30616"/>
        <dbReference type="ChEBI" id="CHEBI:43474"/>
        <dbReference type="ChEBI" id="CHEBI:58228"/>
        <dbReference type="ChEBI" id="CHEBI:58359"/>
        <dbReference type="ChEBI" id="CHEBI:456216"/>
        <dbReference type="EC" id="6.3.5.5"/>
    </reaction>
</comment>
<dbReference type="InterPro" id="IPR036914">
    <property type="entry name" value="MGS-like_dom_sf"/>
</dbReference>
<proteinExistence type="inferred from homology"/>
<dbReference type="GO" id="GO:0005524">
    <property type="term" value="F:ATP binding"/>
    <property type="evidence" value="ECO:0007669"/>
    <property type="project" value="UniProtKB-UniRule"/>
</dbReference>
<dbReference type="SUPFAM" id="SSF48108">
    <property type="entry name" value="Carbamoyl phosphate synthetase, large subunit connection domain"/>
    <property type="match status" value="1"/>
</dbReference>
<comment type="pathway">
    <text evidence="1">Amino-acid biosynthesis; L-arginine biosynthesis; carbamoyl phosphate from bicarbonate: step 1/1.</text>
</comment>
<evidence type="ECO:0000256" key="8">
    <source>
        <dbReference type="ARBA" id="ARBA00022741"/>
    </source>
</evidence>
<gene>
    <name evidence="16" type="ORF">SAMN06275492_13116</name>
</gene>
<dbReference type="GO" id="GO:0004088">
    <property type="term" value="F:carbamoyl-phosphate synthase (glutamine-hydrolyzing) activity"/>
    <property type="evidence" value="ECO:0007669"/>
    <property type="project" value="UniProtKB-EC"/>
</dbReference>
<sequence>MDKKTVVLVIGSGPIRIGQAAEFDYSGSQACRALRDEGCWTILLNSNPATIQTDTLLADAVYIRPLTVKSVEDILKSHQVEGVLATLGGQTGLNLCVECHKLGLWDRYGVKVMGTSVESILLAEGREAFRDLVVSIGEPVVESAYVSSVEEAIDFADKTGFPLVIRPDFTLGGTGGGLVEDSDSLVHTVDGGLRASPVNRVLVERYLRGWREIEVEVVRDGSGNRLAVCSMENVDPMGVHTGDSVVVSPVLTLNDRQWQVLRHSALRIVDALDVRGACNVQFGISPDGEDYVVIEVNPRASRSSALASKATGYPIARMAAKIALGRSLAEMPNPVTGSGSAMAEPALDYVVVKVPRFPFDTFKVKDRSLGTKMKATGEVLAMGLSFQEAWMKAMRSLATEPWMDRDEPGRSDSELEMDLTSPTDRCLRSAIELIRRGRSVESLSRLSSVHPYFIKAMESIVLTERRLGGDPMTQDLLRSAKAEGFSDGAVGKMGGMDVEEVKDLRKKWGIYPGYREVDGCAGEVPAGSGYWYGTYGATGDPFSPSSGEPIAVIGSGAIRIGQGVEFDYCCVKAVDALRRRGIRSIMVNDNPETVSTDHDISDGLYVEPLALEDLENLLHREGVSSVFASFGGQTSLRLGLELESVGIGLLGTSGRTLTAVEDRGIFADLLRDLDIAFPEGDSVKDVQEGLAVGERLGFPLMVRPSFVIGGAAMKVVSRLEDLDSVLRFAFDSVPGQEVLLDRFLPGREFEVDALCDGGKVFIPGIFEHLDPSGTHSGDSVALFPDLSLTDLQRDEIVDICSKLGKALDIRGFLNVQMVLHEGRLSVIEANPRASRTVPIVAKVTDLPLVDMAVGLALGEGLESFGVEGLHRHSGSIAVKVPVFSTEKIPGVDTRLGPRMSSTGESMGVGASMAEALREAWEGAGWSLPIKGRVLFSVDDEKKSDSCSVAALYSSTGWSVEATSGTARFLRRWGVECNEVDGDRDLSSDIACGKWDLVVNIPGPESGSVLEGFKMRRAASESGVPCLFSLETASAMAMALKLT</sequence>
<dbReference type="NCBIfam" id="TIGR01369">
    <property type="entry name" value="CPSaseII_lrg"/>
    <property type="match status" value="1"/>
</dbReference>
<dbReference type="AlphaFoldDB" id="A0A1X7KNZ2"/>
<keyword evidence="17" id="KW-1185">Reference proteome</keyword>
<dbReference type="SMART" id="SM01096">
    <property type="entry name" value="CPSase_L_D3"/>
    <property type="match status" value="1"/>
</dbReference>
<evidence type="ECO:0000256" key="11">
    <source>
        <dbReference type="ARBA" id="ARBA00047359"/>
    </source>
</evidence>
<dbReference type="GO" id="GO:0004087">
    <property type="term" value="F:carbamoyl-phosphate synthase (ammonia) activity"/>
    <property type="evidence" value="ECO:0007669"/>
    <property type="project" value="UniProtKB-EC"/>
</dbReference>
<dbReference type="RefSeq" id="WP_085545270.1">
    <property type="nucleotide sequence ID" value="NZ_FXBB01000031.1"/>
</dbReference>
<dbReference type="InterPro" id="IPR005480">
    <property type="entry name" value="CPSase_lsu_oligo"/>
</dbReference>
<dbReference type="EMBL" id="FXBB01000031">
    <property type="protein sequence ID" value="SMG42447.1"/>
    <property type="molecule type" value="Genomic_DNA"/>
</dbReference>
<comment type="catalytic activity">
    <reaction evidence="11">
        <text>hydrogencarbonate + NH4(+) + 2 ATP = carbamoyl phosphate + 2 ADP + phosphate + 2 H(+)</text>
        <dbReference type="Rhea" id="RHEA:18029"/>
        <dbReference type="ChEBI" id="CHEBI:15378"/>
        <dbReference type="ChEBI" id="CHEBI:17544"/>
        <dbReference type="ChEBI" id="CHEBI:28938"/>
        <dbReference type="ChEBI" id="CHEBI:30616"/>
        <dbReference type="ChEBI" id="CHEBI:43474"/>
        <dbReference type="ChEBI" id="CHEBI:58228"/>
        <dbReference type="ChEBI" id="CHEBI:456216"/>
        <dbReference type="EC" id="6.3.4.16"/>
    </reaction>
</comment>
<dbReference type="GO" id="GO:0046872">
    <property type="term" value="F:metal ion binding"/>
    <property type="evidence" value="ECO:0007669"/>
    <property type="project" value="UniProtKB-KW"/>
</dbReference>
<dbReference type="OrthoDB" id="9804197at2"/>
<dbReference type="PANTHER" id="PTHR11405:SF53">
    <property type="entry name" value="CARBAMOYL-PHOSPHATE SYNTHASE [AMMONIA], MITOCHONDRIAL"/>
    <property type="match status" value="1"/>
</dbReference>
<dbReference type="GO" id="GO:0006541">
    <property type="term" value="P:glutamine metabolic process"/>
    <property type="evidence" value="ECO:0007669"/>
    <property type="project" value="TreeGrafter"/>
</dbReference>
<evidence type="ECO:0000256" key="1">
    <source>
        <dbReference type="ARBA" id="ARBA00005077"/>
    </source>
</evidence>
<dbReference type="InterPro" id="IPR011607">
    <property type="entry name" value="MGS-like_dom"/>
</dbReference>